<proteinExistence type="predicted"/>
<keyword evidence="1" id="KW-0472">Membrane</keyword>
<evidence type="ECO:0000313" key="3">
    <source>
        <dbReference type="Proteomes" id="UP000675880"/>
    </source>
</evidence>
<evidence type="ECO:0000256" key="1">
    <source>
        <dbReference type="SAM" id="Phobius"/>
    </source>
</evidence>
<keyword evidence="3" id="KW-1185">Reference proteome</keyword>
<feature type="transmembrane region" description="Helical" evidence="1">
    <location>
        <begin position="12"/>
        <end position="31"/>
    </location>
</feature>
<reference evidence="2 3" key="1">
    <citation type="submission" date="2021-02" db="EMBL/GenBank/DDBJ databases">
        <authorList>
            <person name="Han P."/>
        </authorList>
    </citation>
    <scope>NUCLEOTIDE SEQUENCE [LARGE SCALE GENOMIC DNA]</scope>
    <source>
        <strain evidence="2">Candidatus Nitrospira sp. ZN2</strain>
    </source>
</reference>
<keyword evidence="1" id="KW-1133">Transmembrane helix</keyword>
<dbReference type="EMBL" id="CAJNBJ010000008">
    <property type="protein sequence ID" value="CAE6743831.1"/>
    <property type="molecule type" value="Genomic_DNA"/>
</dbReference>
<gene>
    <name evidence="2" type="ORF">NSPZN2_160042</name>
</gene>
<accession>A0ABM8RBU3</accession>
<sequence>MEAAQDDISIKIGKMIFYITLAVSLWFFYWFGGIQCPC</sequence>
<evidence type="ECO:0000313" key="2">
    <source>
        <dbReference type="EMBL" id="CAE6743831.1"/>
    </source>
</evidence>
<name>A0ABM8RBU3_9BACT</name>
<protein>
    <submittedName>
        <fullName evidence="2">Uncharacterized protein</fullName>
    </submittedName>
</protein>
<comment type="caution">
    <text evidence="2">The sequence shown here is derived from an EMBL/GenBank/DDBJ whole genome shotgun (WGS) entry which is preliminary data.</text>
</comment>
<organism evidence="2 3">
    <name type="scientific">Nitrospira defluvii</name>
    <dbReference type="NCBI Taxonomy" id="330214"/>
    <lineage>
        <taxon>Bacteria</taxon>
        <taxon>Pseudomonadati</taxon>
        <taxon>Nitrospirota</taxon>
        <taxon>Nitrospiria</taxon>
        <taxon>Nitrospirales</taxon>
        <taxon>Nitrospiraceae</taxon>
        <taxon>Nitrospira</taxon>
    </lineage>
</organism>
<dbReference type="Proteomes" id="UP000675880">
    <property type="component" value="Unassembled WGS sequence"/>
</dbReference>
<keyword evidence="1" id="KW-0812">Transmembrane</keyword>